<comment type="similarity">
    <text evidence="2 9">Belongs to the NAD(P)-dependent epimerase/dehydratase family. Fucose synthase subfamily.</text>
</comment>
<dbReference type="AlphaFoldDB" id="A0A2R9SMQ1"/>
<feature type="binding site" evidence="9">
    <location>
        <begin position="112"/>
        <end position="115"/>
    </location>
    <ligand>
        <name>NADP(+)</name>
        <dbReference type="ChEBI" id="CHEBI:58349"/>
    </ligand>
</feature>
<evidence type="ECO:0000259" key="10">
    <source>
        <dbReference type="Pfam" id="PF01370"/>
    </source>
</evidence>
<evidence type="ECO:0000256" key="5">
    <source>
        <dbReference type="ARBA" id="ARBA00023002"/>
    </source>
</evidence>
<dbReference type="KEGG" id="pvo:PVOR_28869"/>
<gene>
    <name evidence="9" type="primary">fcl</name>
    <name evidence="11" type="ORF">PVOR_28869</name>
</gene>
<evidence type="ECO:0000256" key="2">
    <source>
        <dbReference type="ARBA" id="ARBA00005959"/>
    </source>
</evidence>
<feature type="site" description="Important for catalytic activity" evidence="9">
    <location>
        <position position="114"/>
    </location>
</feature>
<organism evidence="11 12">
    <name type="scientific">Paenibacillus vortex V453</name>
    <dbReference type="NCBI Taxonomy" id="715225"/>
    <lineage>
        <taxon>Bacteria</taxon>
        <taxon>Bacillati</taxon>
        <taxon>Bacillota</taxon>
        <taxon>Bacilli</taxon>
        <taxon>Bacillales</taxon>
        <taxon>Paenibacillaceae</taxon>
        <taxon>Paenibacillus</taxon>
    </lineage>
</organism>
<dbReference type="CDD" id="cd05239">
    <property type="entry name" value="GDP_FS_SDR_e"/>
    <property type="match status" value="1"/>
</dbReference>
<dbReference type="EC" id="1.1.1.271" evidence="3 9"/>
<feature type="binding site" evidence="9">
    <location>
        <position position="194"/>
    </location>
    <ligand>
        <name>substrate</name>
    </ligand>
</feature>
<dbReference type="PANTHER" id="PTHR43238:SF1">
    <property type="entry name" value="GDP-L-FUCOSE SYNTHASE"/>
    <property type="match status" value="1"/>
</dbReference>
<evidence type="ECO:0000313" key="11">
    <source>
        <dbReference type="EMBL" id="EFU38625.1"/>
    </source>
</evidence>
<evidence type="ECO:0000256" key="8">
    <source>
        <dbReference type="ARBA" id="ARBA00051935"/>
    </source>
</evidence>
<evidence type="ECO:0000256" key="7">
    <source>
        <dbReference type="ARBA" id="ARBA00023268"/>
    </source>
</evidence>
<dbReference type="GO" id="GO:0070401">
    <property type="term" value="F:NADP+ binding"/>
    <property type="evidence" value="ECO:0007669"/>
    <property type="project" value="UniProtKB-UniRule"/>
</dbReference>
<dbReference type="Pfam" id="PF01370">
    <property type="entry name" value="Epimerase"/>
    <property type="match status" value="1"/>
</dbReference>
<evidence type="ECO:0000256" key="1">
    <source>
        <dbReference type="ARBA" id="ARBA00004883"/>
    </source>
</evidence>
<dbReference type="InterPro" id="IPR036291">
    <property type="entry name" value="NAD(P)-bd_dom_sf"/>
</dbReference>
<comment type="caution">
    <text evidence="11">The sequence shown here is derived from an EMBL/GenBank/DDBJ whole genome shotgun (WGS) entry which is preliminary data.</text>
</comment>
<dbReference type="PANTHER" id="PTHR43238">
    <property type="entry name" value="GDP-L-FUCOSE SYNTHASE"/>
    <property type="match status" value="1"/>
</dbReference>
<evidence type="ECO:0000256" key="3">
    <source>
        <dbReference type="ARBA" id="ARBA00012371"/>
    </source>
</evidence>
<dbReference type="UniPathway" id="UPA00128">
    <property type="reaction ID" value="UER00191"/>
</dbReference>
<protein>
    <recommendedName>
        <fullName evidence="3 9">GDP-L-fucose synthase</fullName>
        <ecNumber evidence="3 9">1.1.1.271</ecNumber>
    </recommendedName>
    <alternativeName>
        <fullName evidence="9">GDP-4-keto-6-deoxy-D-mannose-3,5-epimerase-4-reductase</fullName>
    </alternativeName>
</protein>
<keyword evidence="12" id="KW-1185">Reference proteome</keyword>
<dbReference type="GO" id="GO:0042351">
    <property type="term" value="P:'de novo' GDP-L-fucose biosynthetic process"/>
    <property type="evidence" value="ECO:0007669"/>
    <property type="project" value="UniProtKB-UniRule"/>
</dbReference>
<dbReference type="GO" id="GO:0050577">
    <property type="term" value="F:GDP-L-fucose synthase activity"/>
    <property type="evidence" value="ECO:0007669"/>
    <property type="project" value="UniProtKB-UniRule"/>
</dbReference>
<accession>A0A2R9SMQ1</accession>
<feature type="binding site" evidence="9">
    <location>
        <begin position="17"/>
        <end position="23"/>
    </location>
    <ligand>
        <name>NADP(+)</name>
        <dbReference type="ChEBI" id="CHEBI:58349"/>
    </ligand>
</feature>
<feature type="binding site" evidence="9">
    <location>
        <position position="216"/>
    </location>
    <ligand>
        <name>substrate</name>
    </ligand>
</feature>
<feature type="domain" description="NAD-dependent epimerase/dehydratase" evidence="10">
    <location>
        <begin position="13"/>
        <end position="244"/>
    </location>
</feature>
<keyword evidence="5 9" id="KW-0560">Oxidoreductase</keyword>
<evidence type="ECO:0000256" key="6">
    <source>
        <dbReference type="ARBA" id="ARBA00023235"/>
    </source>
</evidence>
<comment type="catalytic activity">
    <reaction evidence="8 9">
        <text>GDP-beta-L-fucose + NADP(+) = GDP-4-dehydro-alpha-D-rhamnose + NADPH + H(+)</text>
        <dbReference type="Rhea" id="RHEA:18885"/>
        <dbReference type="ChEBI" id="CHEBI:15378"/>
        <dbReference type="ChEBI" id="CHEBI:57273"/>
        <dbReference type="ChEBI" id="CHEBI:57783"/>
        <dbReference type="ChEBI" id="CHEBI:57964"/>
        <dbReference type="ChEBI" id="CHEBI:58349"/>
        <dbReference type="EC" id="1.1.1.271"/>
    </reaction>
</comment>
<feature type="binding site" evidence="9">
    <location>
        <position position="276"/>
    </location>
    <ligand>
        <name>substrate</name>
    </ligand>
</feature>
<dbReference type="InterPro" id="IPR001509">
    <property type="entry name" value="Epimerase_deHydtase"/>
</dbReference>
<feature type="binding site" evidence="9">
    <location>
        <position position="147"/>
    </location>
    <ligand>
        <name>NADP(+)</name>
        <dbReference type="ChEBI" id="CHEBI:58349"/>
    </ligand>
</feature>
<comment type="function">
    <text evidence="9">Catalyzes the two-step NADP-dependent conversion of GDP-4-dehydro-6-deoxy-D-mannose to GDP-fucose, involving an epimerase and a reductase reaction.</text>
</comment>
<feature type="binding site" evidence="9">
    <location>
        <position position="186"/>
    </location>
    <ligand>
        <name>NADP(+)</name>
        <dbReference type="ChEBI" id="CHEBI:58349"/>
    </ligand>
</feature>
<dbReference type="Gene3D" id="3.90.25.10">
    <property type="entry name" value="UDP-galactose 4-epimerase, domain 1"/>
    <property type="match status" value="1"/>
</dbReference>
<evidence type="ECO:0000313" key="12">
    <source>
        <dbReference type="Proteomes" id="UP000003094"/>
    </source>
</evidence>
<dbReference type="Gene3D" id="3.40.50.720">
    <property type="entry name" value="NAD(P)-binding Rossmann-like Domain"/>
    <property type="match status" value="1"/>
</dbReference>
<reference evidence="11 12" key="1">
    <citation type="journal article" date="2010" name="BMC Genomics">
        <title>Genome sequence of the pattern forming Paenibacillus vortex bacterium reveals potential for thriving in complex environments.</title>
        <authorList>
            <person name="Sirota-Madi A."/>
            <person name="Olender T."/>
            <person name="Helman Y."/>
            <person name="Ingham C."/>
            <person name="Brainis I."/>
            <person name="Roth D."/>
            <person name="Hagi E."/>
            <person name="Brodsky L."/>
            <person name="Leshkowitz D."/>
            <person name="Galatenko V."/>
            <person name="Nikolaev V."/>
            <person name="Mugasimangalam R.C."/>
            <person name="Bransburg-Zabary S."/>
            <person name="Gutnick D.L."/>
            <person name="Lancet D."/>
            <person name="Ben-Jacob E."/>
        </authorList>
    </citation>
    <scope>NUCLEOTIDE SEQUENCE [LARGE SCALE GENOMIC DNA]</scope>
    <source>
        <strain evidence="11 12">V453</strain>
    </source>
</reference>
<dbReference type="HAMAP" id="MF_00956">
    <property type="entry name" value="GDP_fucose_synth"/>
    <property type="match status" value="1"/>
</dbReference>
<feature type="site" description="Important for catalytic activity" evidence="9">
    <location>
        <position position="116"/>
    </location>
</feature>
<keyword evidence="4 9" id="KW-0521">NADP</keyword>
<feature type="binding site" evidence="9">
    <location>
        <begin position="170"/>
        <end position="173"/>
    </location>
    <ligand>
        <name>NADP(+)</name>
        <dbReference type="ChEBI" id="CHEBI:58349"/>
    </ligand>
</feature>
<keyword evidence="6 9" id="KW-0413">Isomerase</keyword>
<dbReference type="FunFam" id="3.40.50.720:FF:000101">
    <property type="entry name" value="GDP-L-fucose synthase"/>
    <property type="match status" value="1"/>
</dbReference>
<proteinExistence type="inferred from homology"/>
<name>A0A2R9SMQ1_9BACL</name>
<dbReference type="Proteomes" id="UP000003094">
    <property type="component" value="Unassembled WGS sequence"/>
</dbReference>
<sequence length="323" mass="36352">MKEMADMNLDSRIYVAGHRGLVGSAIVRALEQQGYHNLVTRTSQELDLREHDRVEQFFCSEGIEYVFLAAAKVGGIVANRDYPADFIRDNLQIQNNVIDLSYRYGVKKLLFLGSTCIYPKLAPQPMKEEYFMTGTLEPTNEAYAIAKIAGITMCQSYNRQYGTRFISAMPTNLYGPNDNYDLETSHVLPALLRKIHEAKENGRQEVEIWGSGQPKREFLHADDLADACVFLMNQYEGNDIVNIGCGKDVSIRELAESIASIIGYEGQFVYNTSKPDGTPRKLVDVSRLTELGWRASITLEHGLARTYDHFLESNQIFSKPVGG</sequence>
<comment type="pathway">
    <text evidence="1 9">Nucleotide-sugar biosynthesis; GDP-L-fucose biosynthesis via de novo pathway; GDP-L-fucose from GDP-alpha-D-mannose: step 2/2.</text>
</comment>
<keyword evidence="7 9" id="KW-0511">Multifunctional enzyme</keyword>
<feature type="active site" description="Proton donor/acceptor" evidence="9">
    <location>
        <position position="143"/>
    </location>
</feature>
<evidence type="ECO:0000256" key="9">
    <source>
        <dbReference type="HAMAP-Rule" id="MF_00956"/>
    </source>
</evidence>
<dbReference type="EMBL" id="ADHJ01000049">
    <property type="protein sequence ID" value="EFU38625.1"/>
    <property type="molecule type" value="Genomic_DNA"/>
</dbReference>
<evidence type="ECO:0000256" key="4">
    <source>
        <dbReference type="ARBA" id="ARBA00022857"/>
    </source>
</evidence>
<dbReference type="InterPro" id="IPR028614">
    <property type="entry name" value="GDP_fucose/colitose_synth"/>
</dbReference>
<dbReference type="GO" id="GO:0016853">
    <property type="term" value="F:isomerase activity"/>
    <property type="evidence" value="ECO:0007669"/>
    <property type="project" value="UniProtKB-KW"/>
</dbReference>
<feature type="binding site" evidence="9">
    <location>
        <position position="209"/>
    </location>
    <ligand>
        <name>substrate</name>
    </ligand>
</feature>
<dbReference type="SUPFAM" id="SSF51735">
    <property type="entry name" value="NAD(P)-binding Rossmann-fold domains"/>
    <property type="match status" value="1"/>
</dbReference>